<dbReference type="eggNOG" id="COG0287">
    <property type="taxonomic scope" value="Bacteria"/>
</dbReference>
<dbReference type="InterPro" id="IPR046825">
    <property type="entry name" value="PDH_C"/>
</dbReference>
<name>A0A087CDW4_9BIFI</name>
<accession>A0A087CDW4</accession>
<dbReference type="PANTHER" id="PTHR21363:SF0">
    <property type="entry name" value="PREPHENATE DEHYDROGENASE [NADP(+)]"/>
    <property type="match status" value="1"/>
</dbReference>
<dbReference type="STRING" id="218140.BPSY_1873"/>
<dbReference type="EC" id="1.3.1.12" evidence="4"/>
<dbReference type="GO" id="GO:0008977">
    <property type="term" value="F:prephenate dehydrogenase (NAD+) activity"/>
    <property type="evidence" value="ECO:0007669"/>
    <property type="project" value="UniProtKB-EC"/>
</dbReference>
<dbReference type="InterPro" id="IPR050812">
    <property type="entry name" value="Preph/Arog_dehydrog"/>
</dbReference>
<dbReference type="SUPFAM" id="SSF51735">
    <property type="entry name" value="NAD(P)-binding Rossmann-fold domains"/>
    <property type="match status" value="1"/>
</dbReference>
<feature type="domain" description="Prephenate/arogenate dehydrogenase" evidence="3">
    <location>
        <begin position="30"/>
        <end position="314"/>
    </location>
</feature>
<dbReference type="AlphaFoldDB" id="A0A087CDW4"/>
<sequence length="367" mass="39452">MVTAMPDSHASGMMHPLKGAEASPILTSAHKIAIAGLGLIGGSLARRLVERGRFVIAWNHNDRPYKEATKAGIHCVDSLQDLVTGKPDVLVLATPLVTIPGILKELAPSWHPSITLSDVGSVKGEVREQVNAAGLGEYYVGAHPMAGNECSGFEASSSGLLDQALWAVTVDEQTAYSRFLTVADMICKGADNALIALDDGTHDACAALISHMPHVVSTALSNELVDSADRNIAVALSAGSWRDMTRVSLTDPMRTRAMVEEDSRNVEALLRSVAQRLTNVADALHDGDEAAITRFFAQADPFRVFKANQRDGGDAENRDRESDGASDSILLDDASWREELLQSARRGERITAFLTTHEARIMTRAMS</sequence>
<dbReference type="GO" id="GO:0004665">
    <property type="term" value="F:prephenate dehydrogenase (NADP+) activity"/>
    <property type="evidence" value="ECO:0007669"/>
    <property type="project" value="InterPro"/>
</dbReference>
<dbReference type="PANTHER" id="PTHR21363">
    <property type="entry name" value="PREPHENATE DEHYDROGENASE"/>
    <property type="match status" value="1"/>
</dbReference>
<dbReference type="SUPFAM" id="SSF48179">
    <property type="entry name" value="6-phosphogluconate dehydrogenase C-terminal domain-like"/>
    <property type="match status" value="1"/>
</dbReference>
<dbReference type="InterPro" id="IPR036291">
    <property type="entry name" value="NAD(P)-bd_dom_sf"/>
</dbReference>
<evidence type="ECO:0000313" key="4">
    <source>
        <dbReference type="EMBL" id="KFI81464.1"/>
    </source>
</evidence>
<dbReference type="PROSITE" id="PS51176">
    <property type="entry name" value="PDH_ADH"/>
    <property type="match status" value="1"/>
</dbReference>
<dbReference type="Gene3D" id="3.40.50.720">
    <property type="entry name" value="NAD(P)-binding Rossmann-like Domain"/>
    <property type="match status" value="1"/>
</dbReference>
<evidence type="ECO:0000313" key="5">
    <source>
        <dbReference type="Proteomes" id="UP000029050"/>
    </source>
</evidence>
<dbReference type="Proteomes" id="UP000029050">
    <property type="component" value="Unassembled WGS sequence"/>
</dbReference>
<dbReference type="EMBL" id="JGZI01000010">
    <property type="protein sequence ID" value="KFI81464.1"/>
    <property type="molecule type" value="Genomic_DNA"/>
</dbReference>
<proteinExistence type="inferred from homology"/>
<dbReference type="GO" id="GO:0006571">
    <property type="term" value="P:tyrosine biosynthetic process"/>
    <property type="evidence" value="ECO:0007669"/>
    <property type="project" value="InterPro"/>
</dbReference>
<dbReference type="InterPro" id="IPR008927">
    <property type="entry name" value="6-PGluconate_DH-like_C_sf"/>
</dbReference>
<keyword evidence="2 4" id="KW-0560">Oxidoreductase</keyword>
<comment type="caution">
    <text evidence="4">The sequence shown here is derived from an EMBL/GenBank/DDBJ whole genome shotgun (WGS) entry which is preliminary data.</text>
</comment>
<evidence type="ECO:0000256" key="1">
    <source>
        <dbReference type="ARBA" id="ARBA00007964"/>
    </source>
</evidence>
<comment type="similarity">
    <text evidence="1">Belongs to the prephenate/arogenate dehydrogenase family.</text>
</comment>
<protein>
    <submittedName>
        <fullName evidence="4">Prephenate dehydrogenase</fullName>
        <ecNumber evidence="4">1.3.1.12</ecNumber>
    </submittedName>
</protein>
<keyword evidence="5" id="KW-1185">Reference proteome</keyword>
<dbReference type="GO" id="GO:0070403">
    <property type="term" value="F:NAD+ binding"/>
    <property type="evidence" value="ECO:0007669"/>
    <property type="project" value="InterPro"/>
</dbReference>
<dbReference type="InterPro" id="IPR046826">
    <property type="entry name" value="PDH_N"/>
</dbReference>
<reference evidence="4 5" key="1">
    <citation type="submission" date="2014-03" db="EMBL/GenBank/DDBJ databases">
        <title>Genomics of Bifidobacteria.</title>
        <authorList>
            <person name="Ventura M."/>
            <person name="Milani C."/>
            <person name="Lugli G.A."/>
        </authorList>
    </citation>
    <scope>NUCLEOTIDE SEQUENCE [LARGE SCALE GENOMIC DNA]</scope>
    <source>
        <strain evidence="4 5">LMG 21775</strain>
    </source>
</reference>
<evidence type="ECO:0000256" key="2">
    <source>
        <dbReference type="ARBA" id="ARBA00023002"/>
    </source>
</evidence>
<dbReference type="InterPro" id="IPR003099">
    <property type="entry name" value="Prephen_DH"/>
</dbReference>
<dbReference type="Pfam" id="PF02153">
    <property type="entry name" value="PDH_N"/>
    <property type="match status" value="1"/>
</dbReference>
<gene>
    <name evidence="4" type="ORF">BPSY_1873</name>
</gene>
<dbReference type="Gene3D" id="1.10.3660.10">
    <property type="entry name" value="6-phosphogluconate dehydrogenase C-terminal like domain"/>
    <property type="match status" value="1"/>
</dbReference>
<dbReference type="Pfam" id="PF20463">
    <property type="entry name" value="PDH_C"/>
    <property type="match status" value="1"/>
</dbReference>
<evidence type="ECO:0000259" key="3">
    <source>
        <dbReference type="PROSITE" id="PS51176"/>
    </source>
</evidence>
<organism evidence="4 5">
    <name type="scientific">Bifidobacterium psychraerophilum</name>
    <dbReference type="NCBI Taxonomy" id="218140"/>
    <lineage>
        <taxon>Bacteria</taxon>
        <taxon>Bacillati</taxon>
        <taxon>Actinomycetota</taxon>
        <taxon>Actinomycetes</taxon>
        <taxon>Bifidobacteriales</taxon>
        <taxon>Bifidobacteriaceae</taxon>
        <taxon>Bifidobacterium</taxon>
    </lineage>
</organism>